<dbReference type="InterPro" id="IPR006598">
    <property type="entry name" value="CAP10"/>
</dbReference>
<proteinExistence type="inferred from homology"/>
<feature type="transmembrane region" description="Helical" evidence="4">
    <location>
        <begin position="280"/>
        <end position="301"/>
    </location>
</feature>
<feature type="domain" description="Glycosyl transferase CAP10" evidence="5">
    <location>
        <begin position="658"/>
        <end position="945"/>
    </location>
</feature>
<feature type="transmembrane region" description="Helical" evidence="4">
    <location>
        <begin position="336"/>
        <end position="357"/>
    </location>
</feature>
<dbReference type="PANTHER" id="PTHR12203:SF35">
    <property type="entry name" value="PROTEIN O-GLUCOSYLTRANSFERASE 1"/>
    <property type="match status" value="1"/>
</dbReference>
<feature type="transmembrane region" description="Helical" evidence="4">
    <location>
        <begin position="6"/>
        <end position="23"/>
    </location>
</feature>
<feature type="transmembrane region" description="Helical" evidence="4">
    <location>
        <begin position="308"/>
        <end position="324"/>
    </location>
</feature>
<feature type="transmembrane region" description="Helical" evidence="4">
    <location>
        <begin position="168"/>
        <end position="186"/>
    </location>
</feature>
<feature type="transmembrane region" description="Helical" evidence="4">
    <location>
        <begin position="369"/>
        <end position="392"/>
    </location>
</feature>
<evidence type="ECO:0000256" key="4">
    <source>
        <dbReference type="SAM" id="Phobius"/>
    </source>
</evidence>
<feature type="transmembrane region" description="Helical" evidence="4">
    <location>
        <begin position="206"/>
        <end position="226"/>
    </location>
</feature>
<gene>
    <name evidence="6" type="ORF">Daus18300_010361</name>
</gene>
<protein>
    <recommendedName>
        <fullName evidence="5">Glycosyl transferase CAP10 domain-containing protein</fullName>
    </recommendedName>
</protein>
<accession>A0ABR3WAW3</accession>
<keyword evidence="4" id="KW-1133">Transmembrane helix</keyword>
<feature type="transmembrane region" description="Helical" evidence="4">
    <location>
        <begin position="238"/>
        <end position="260"/>
    </location>
</feature>
<evidence type="ECO:0000313" key="7">
    <source>
        <dbReference type="Proteomes" id="UP001583177"/>
    </source>
</evidence>
<dbReference type="EMBL" id="JAWRVE010000113">
    <property type="protein sequence ID" value="KAL1857496.1"/>
    <property type="molecule type" value="Genomic_DNA"/>
</dbReference>
<keyword evidence="4" id="KW-0812">Transmembrane</keyword>
<dbReference type="InterPro" id="IPR051091">
    <property type="entry name" value="O-Glucosyltr/Glycosyltrsf_90"/>
</dbReference>
<organism evidence="6 7">
    <name type="scientific">Diaporthe australafricana</name>
    <dbReference type="NCBI Taxonomy" id="127596"/>
    <lineage>
        <taxon>Eukaryota</taxon>
        <taxon>Fungi</taxon>
        <taxon>Dikarya</taxon>
        <taxon>Ascomycota</taxon>
        <taxon>Pezizomycotina</taxon>
        <taxon>Sordariomycetes</taxon>
        <taxon>Sordariomycetidae</taxon>
        <taxon>Diaporthales</taxon>
        <taxon>Diaporthaceae</taxon>
        <taxon>Diaporthe</taxon>
    </lineage>
</organism>
<comment type="caution">
    <text evidence="6">The sequence shown here is derived from an EMBL/GenBank/DDBJ whole genome shotgun (WGS) entry which is preliminary data.</text>
</comment>
<sequence>MAEPSQLALLCALTSFFYLYDNIGRHPLLERPRISEVLIFLISGLVTLAASFVSRWLPGANGRFDKDIAYSKPGDTEQAGPPRRSRKYFWPLLLVAIALRLELSRWLQFRLQCNKPGVECLLPILLALYDLSTTRKRRLENDHGDDDYDDMGNDAFEDIAFWFVNSRITQLTGASLLSYGAFSLLQPSMQLTTFCPESENQTTIVALQYLGVFLDAAVLILAWRILTSSRTTTKRLRSLSAVLVSSSVLIALVVLVPSLISYRLRGYFHFAEMYGVDALYFFDAFNDAMVISFLFISFSLFTCQTTPLASTGIVTFLCGTMAAFRKLGLLGTYEQLGRLSIALPVYALCFGFTVFMFRNHVRIIFPRGVIAFLLLAALIGISFYCLLANNILDRHPLDTLIYQSRTSADRWVVHASTSQSVRVAVDEYRERHAGRQPPSGFDIWFDYAKTKGSLVLDDFQQIEEDVLPFWGLSPNKIREEITKLGTNRDIGLVSIRKGVATHQPAIDSSNDAVMDDLVGLIQPFAQHLQDMDLPINLLDRPRVLATWSDRTRFRKGATVKDLLAPGLAKRDSDEVAPDEDGVEQANDNEPHALQNKLKDRQFATAWEHQRNLGQACPPGSLSRSGFYSNNRDFCSNCVDVHARGQFLADWDLAQDLCHQPDMFNLHGFYMSELPLKPFNELVPMFSRSKTDRFSDILIPLSRGDDTYSTDSQEKPLVNKEARLFWRGDVGTDFGMVPLRLLSGGHQERMSHLANNGTLNDHVTMCLAIPGDKEKFRYERVPLHELSSALTLDAGISDYSTCLSPECAAAKIEFGFKSEDKDDKEKMNSRYIMVMDSDEGPPQDFLKVLRSESVPFVASVFKEWYSERLMPWLHFVPVDLRFHALHSTLAYFTGLQGKGLINGRDVAMQSRVDNAKWVAQEGKKWAGKVVRREDAEVYLFRLLLEWGRVVNDKRDEMGFELAGKTARAAGT</sequence>
<keyword evidence="4" id="KW-0472">Membrane</keyword>
<evidence type="ECO:0000256" key="1">
    <source>
        <dbReference type="ARBA" id="ARBA00010118"/>
    </source>
</evidence>
<comment type="similarity">
    <text evidence="1">Belongs to the glycosyltransferase 90 family.</text>
</comment>
<dbReference type="SMART" id="SM00672">
    <property type="entry name" value="CAP10"/>
    <property type="match status" value="1"/>
</dbReference>
<evidence type="ECO:0000256" key="3">
    <source>
        <dbReference type="SAM" id="MobiDB-lite"/>
    </source>
</evidence>
<name>A0ABR3WAW3_9PEZI</name>
<dbReference type="PANTHER" id="PTHR12203">
    <property type="entry name" value="KDEL LYS-ASP-GLU-LEU CONTAINING - RELATED"/>
    <property type="match status" value="1"/>
</dbReference>
<feature type="transmembrane region" description="Helical" evidence="4">
    <location>
        <begin position="35"/>
        <end position="57"/>
    </location>
</feature>
<evidence type="ECO:0000259" key="5">
    <source>
        <dbReference type="SMART" id="SM00672"/>
    </source>
</evidence>
<dbReference type="Proteomes" id="UP001583177">
    <property type="component" value="Unassembled WGS sequence"/>
</dbReference>
<feature type="region of interest" description="Disordered" evidence="3">
    <location>
        <begin position="570"/>
        <end position="592"/>
    </location>
</feature>
<keyword evidence="2" id="KW-0808">Transferase</keyword>
<reference evidence="6 7" key="1">
    <citation type="journal article" date="2024" name="IMA Fungus">
        <title>IMA Genome - F19 : A genome assembly and annotation guide to empower mycologists, including annotated draft genome sequences of Ceratocystis pirilliformis, Diaporthe australafricana, Fusarium ophioides, Paecilomyces lecythidis, and Sporothrix stenoceras.</title>
        <authorList>
            <person name="Aylward J."/>
            <person name="Wilson A.M."/>
            <person name="Visagie C.M."/>
            <person name="Spraker J."/>
            <person name="Barnes I."/>
            <person name="Buitendag C."/>
            <person name="Ceriani C."/>
            <person name="Del Mar Angel L."/>
            <person name="du Plessis D."/>
            <person name="Fuchs T."/>
            <person name="Gasser K."/>
            <person name="Kramer D."/>
            <person name="Li W."/>
            <person name="Munsamy K."/>
            <person name="Piso A."/>
            <person name="Price J.L."/>
            <person name="Sonnekus B."/>
            <person name="Thomas C."/>
            <person name="van der Nest A."/>
            <person name="van Dijk A."/>
            <person name="van Heerden A."/>
            <person name="van Vuuren N."/>
            <person name="Yilmaz N."/>
            <person name="Duong T.A."/>
            <person name="van der Merwe N.A."/>
            <person name="Wingfield M.J."/>
            <person name="Wingfield B.D."/>
        </authorList>
    </citation>
    <scope>NUCLEOTIDE SEQUENCE [LARGE SCALE GENOMIC DNA]</scope>
    <source>
        <strain evidence="6 7">CMW 18300</strain>
    </source>
</reference>
<evidence type="ECO:0000313" key="6">
    <source>
        <dbReference type="EMBL" id="KAL1857496.1"/>
    </source>
</evidence>
<evidence type="ECO:0000256" key="2">
    <source>
        <dbReference type="ARBA" id="ARBA00022679"/>
    </source>
</evidence>
<keyword evidence="7" id="KW-1185">Reference proteome</keyword>